<dbReference type="InterPro" id="IPR029164">
    <property type="entry name" value="PIG-Y"/>
</dbReference>
<feature type="region of interest" description="Disordered" evidence="1">
    <location>
        <begin position="278"/>
        <end position="307"/>
    </location>
</feature>
<dbReference type="EMBL" id="JAUJLE010000236">
    <property type="protein sequence ID" value="KAK0965987.1"/>
    <property type="molecule type" value="Genomic_DNA"/>
</dbReference>
<keyword evidence="4" id="KW-1185">Reference proteome</keyword>
<feature type="region of interest" description="Disordered" evidence="1">
    <location>
        <begin position="1"/>
        <end position="220"/>
    </location>
</feature>
<dbReference type="AlphaFoldDB" id="A0AAN6QJ17"/>
<dbReference type="PANTHER" id="PTHR39400:SF1">
    <property type="entry name" value="PIG-P DOMAIN-CONTAINING PROTEIN"/>
    <property type="match status" value="1"/>
</dbReference>
<name>A0AAN6QJ17_9PEZI</name>
<feature type="compositionally biased region" description="Basic and acidic residues" evidence="1">
    <location>
        <begin position="18"/>
        <end position="35"/>
    </location>
</feature>
<dbReference type="Pfam" id="PF15159">
    <property type="entry name" value="PIG-Y"/>
    <property type="match status" value="1"/>
</dbReference>
<keyword evidence="2" id="KW-1133">Transmembrane helix</keyword>
<feature type="compositionally biased region" description="Low complexity" evidence="1">
    <location>
        <begin position="341"/>
        <end position="350"/>
    </location>
</feature>
<feature type="compositionally biased region" description="Basic and acidic residues" evidence="1">
    <location>
        <begin position="181"/>
        <end position="190"/>
    </location>
</feature>
<proteinExistence type="predicted"/>
<feature type="region of interest" description="Disordered" evidence="1">
    <location>
        <begin position="341"/>
        <end position="371"/>
    </location>
</feature>
<evidence type="ECO:0000256" key="2">
    <source>
        <dbReference type="SAM" id="Phobius"/>
    </source>
</evidence>
<feature type="compositionally biased region" description="Low complexity" evidence="1">
    <location>
        <begin position="191"/>
        <end position="203"/>
    </location>
</feature>
<feature type="compositionally biased region" description="Polar residues" evidence="1">
    <location>
        <begin position="97"/>
        <end position="117"/>
    </location>
</feature>
<feature type="transmembrane region" description="Helical" evidence="2">
    <location>
        <begin position="433"/>
        <end position="457"/>
    </location>
</feature>
<feature type="compositionally biased region" description="Low complexity" evidence="1">
    <location>
        <begin position="72"/>
        <end position="89"/>
    </location>
</feature>
<feature type="compositionally biased region" description="Polar residues" evidence="1">
    <location>
        <begin position="47"/>
        <end position="56"/>
    </location>
</feature>
<feature type="compositionally biased region" description="Low complexity" evidence="1">
    <location>
        <begin position="358"/>
        <end position="370"/>
    </location>
</feature>
<feature type="compositionally biased region" description="Polar residues" evidence="1">
    <location>
        <begin position="1"/>
        <end position="13"/>
    </location>
</feature>
<dbReference type="PANTHER" id="PTHR39400">
    <property type="entry name" value="YALI0E29227P"/>
    <property type="match status" value="1"/>
</dbReference>
<protein>
    <submittedName>
        <fullName evidence="3">Uncharacterized protein</fullName>
    </submittedName>
</protein>
<sequence>MCSPAGTSSSQWACSRLAMEDGSRNGSIDHDDATTRRKTFSGPLARSQENGNTPATGSDAMRFPWSPPTAPNSPTSSASPASTPAATAPVRPHRRTISGSILQRLNFLRPTSDNARPQSRDKEPTSPKSAKSRKSIDDDSPVISPTSPKRESAMSFALRPTKARKRKGSLRKTALLGGKRNVSESSERKSSGSAKSPLGNVPLKPLPLPPAATDEVTETDADVSDVADAISAAPSVKKQFSYEDSLGIAAGLDGALLEPPAVTAASLSLLTDHKVHQPADVSTNSSTNDLGSPLEMRSPTSYASTTSDDEILTFDRPLAPQSAISLPKPIASGATSYFPSTSSSTSLPKPTSKHHPRSPLSHTVSSSSLYPPSPPAAHDYTETAYWGWVILFATWLTFTVGMGSCLEIWSWAWDVGETPYAPPELEDDPTLPIVGYYPALMVLTGVVAWVWVVVAWVGMKYFRHAGIEV</sequence>
<accession>A0AAN6QJ17</accession>
<evidence type="ECO:0000256" key="1">
    <source>
        <dbReference type="SAM" id="MobiDB-lite"/>
    </source>
</evidence>
<organism evidence="3 4">
    <name type="scientific">Friedmanniomyces endolithicus</name>
    <dbReference type="NCBI Taxonomy" id="329885"/>
    <lineage>
        <taxon>Eukaryota</taxon>
        <taxon>Fungi</taxon>
        <taxon>Dikarya</taxon>
        <taxon>Ascomycota</taxon>
        <taxon>Pezizomycotina</taxon>
        <taxon>Dothideomycetes</taxon>
        <taxon>Dothideomycetidae</taxon>
        <taxon>Mycosphaerellales</taxon>
        <taxon>Teratosphaeriaceae</taxon>
        <taxon>Friedmanniomyces</taxon>
    </lineage>
</organism>
<dbReference type="Proteomes" id="UP001175353">
    <property type="component" value="Unassembled WGS sequence"/>
</dbReference>
<keyword evidence="2" id="KW-0812">Transmembrane</keyword>
<gene>
    <name evidence="3" type="ORF">LTR91_017722</name>
</gene>
<feature type="compositionally biased region" description="Basic residues" evidence="1">
    <location>
        <begin position="161"/>
        <end position="170"/>
    </location>
</feature>
<feature type="compositionally biased region" description="Polar residues" evidence="1">
    <location>
        <begin position="280"/>
        <end position="290"/>
    </location>
</feature>
<evidence type="ECO:0000313" key="4">
    <source>
        <dbReference type="Proteomes" id="UP001175353"/>
    </source>
</evidence>
<reference evidence="3" key="1">
    <citation type="submission" date="2023-06" db="EMBL/GenBank/DDBJ databases">
        <title>Black Yeasts Isolated from many extreme environments.</title>
        <authorList>
            <person name="Coleine C."/>
            <person name="Stajich J.E."/>
            <person name="Selbmann L."/>
        </authorList>
    </citation>
    <scope>NUCLEOTIDE SEQUENCE</scope>
    <source>
        <strain evidence="3">CCFEE 5200</strain>
    </source>
</reference>
<comment type="caution">
    <text evidence="3">The sequence shown here is derived from an EMBL/GenBank/DDBJ whole genome shotgun (WGS) entry which is preliminary data.</text>
</comment>
<evidence type="ECO:0000313" key="3">
    <source>
        <dbReference type="EMBL" id="KAK0965987.1"/>
    </source>
</evidence>
<feature type="transmembrane region" description="Helical" evidence="2">
    <location>
        <begin position="385"/>
        <end position="413"/>
    </location>
</feature>
<keyword evidence="2" id="KW-0472">Membrane</keyword>